<name>A0A838BM46_9HYPH</name>
<reference evidence="1 2" key="1">
    <citation type="submission" date="2020-07" db="EMBL/GenBank/DDBJ databases">
        <title>Draft genome and description of Microvirga mediterraneensis Marseille-Q2068 sp. nov.</title>
        <authorList>
            <person name="Boxberger M."/>
        </authorList>
    </citation>
    <scope>NUCLEOTIDE SEQUENCE [LARGE SCALE GENOMIC DNA]</scope>
    <source>
        <strain evidence="1 2">Marseille-Q2068</strain>
    </source>
</reference>
<accession>A0A838BM46</accession>
<evidence type="ECO:0000313" key="1">
    <source>
        <dbReference type="EMBL" id="MBA1155882.1"/>
    </source>
</evidence>
<keyword evidence="2" id="KW-1185">Reference proteome</keyword>
<comment type="caution">
    <text evidence="1">The sequence shown here is derived from an EMBL/GenBank/DDBJ whole genome shotgun (WGS) entry which is preliminary data.</text>
</comment>
<protein>
    <submittedName>
        <fullName evidence="1">Uncharacterized protein</fullName>
    </submittedName>
</protein>
<organism evidence="1 2">
    <name type="scientific">Microvirga mediterraneensis</name>
    <dbReference type="NCBI Taxonomy" id="2754695"/>
    <lineage>
        <taxon>Bacteria</taxon>
        <taxon>Pseudomonadati</taxon>
        <taxon>Pseudomonadota</taxon>
        <taxon>Alphaproteobacteria</taxon>
        <taxon>Hyphomicrobiales</taxon>
        <taxon>Methylobacteriaceae</taxon>
        <taxon>Microvirga</taxon>
    </lineage>
</organism>
<dbReference type="Proteomes" id="UP000572984">
    <property type="component" value="Unassembled WGS sequence"/>
</dbReference>
<dbReference type="AlphaFoldDB" id="A0A838BM46"/>
<dbReference type="RefSeq" id="WP_181051480.1">
    <property type="nucleotide sequence ID" value="NZ_JACDXJ010000001.1"/>
</dbReference>
<evidence type="ECO:0000313" key="2">
    <source>
        <dbReference type="Proteomes" id="UP000572984"/>
    </source>
</evidence>
<sequence>MPSRDEALAVTLSIATALLVVLLAVIAGAGLGPQPATDGGPPGGPACSEWTDECVVCRRAPEGLACSTPGIACVPAAPRCLKPTGVPI</sequence>
<gene>
    <name evidence="1" type="ORF">H0S73_07035</name>
</gene>
<proteinExistence type="predicted"/>
<dbReference type="EMBL" id="JACDXJ010000001">
    <property type="protein sequence ID" value="MBA1155882.1"/>
    <property type="molecule type" value="Genomic_DNA"/>
</dbReference>